<proteinExistence type="predicted"/>
<feature type="compositionally biased region" description="Pro residues" evidence="1">
    <location>
        <begin position="255"/>
        <end position="266"/>
    </location>
</feature>
<dbReference type="Proteomes" id="UP001314635">
    <property type="component" value="Unassembled WGS sequence"/>
</dbReference>
<dbReference type="PANTHER" id="PTHR43081:SF19">
    <property type="entry name" value="PH-SENSITIVE ADENYLATE CYCLASE RV1264"/>
    <property type="match status" value="1"/>
</dbReference>
<dbReference type="RefSeq" id="WP_172238270.1">
    <property type="nucleotide sequence ID" value="NZ_JABFDP010000018.1"/>
</dbReference>
<keyword evidence="5" id="KW-1185">Reference proteome</keyword>
<dbReference type="SUPFAM" id="SSF55073">
    <property type="entry name" value="Nucleotide cyclase"/>
    <property type="match status" value="1"/>
</dbReference>
<sequence>MAGQIVLKRKIAAILAADIAGYSRLVAEDEEETLRRLAAYREVVDDFIARAGGRIFNTAGDAVLAEFPSAVEAVRCAIDIQESLRTRNRDFPPNRQMSYRIGITIGDVVERDGDLLGDGVNIAARLEGLADVGGICISRAVHEQVANKLSVQFADMGAREVKNIPTPVHAFRVAMRCEDGTFAATVTKKARALRLLGWLALTAVTLAAIGVGTALYLDYRDPPPAQRDAAKAAAEALARLSATPAPPVSSSSKPPASPGAQPPSTPEPQSSPQASPVIAAERFAADAVPFVSERTRIALARDYVPAPAHKAFATTINGVSAYVTGQSSEEAAKAAALEQCRQRAETSNGSRKCELYAVGDSVVFPHSKPPLPPLPWVRHDPTTERAFSAAEMPLVNDSGRARLEANYAPGRRSKAIALGPKGHFVFSVGADLVEDAVRRNLESCGAQAGTPCMIVALDDAFVVPVPTVLKATGFFHATSDPAIAADSRDEVVRRLAASPSGWNAVAVGTAGHPGFGLNGDREETAIGGALADCSTQDSDCRVIAIGPFTVEPN</sequence>
<evidence type="ECO:0000256" key="1">
    <source>
        <dbReference type="SAM" id="MobiDB-lite"/>
    </source>
</evidence>
<evidence type="ECO:0000313" key="5">
    <source>
        <dbReference type="Proteomes" id="UP001314635"/>
    </source>
</evidence>
<accession>A0ABS5G2N1</accession>
<feature type="compositionally biased region" description="Low complexity" evidence="1">
    <location>
        <begin position="241"/>
        <end position="254"/>
    </location>
</feature>
<dbReference type="Gene3D" id="3.30.70.1230">
    <property type="entry name" value="Nucleotide cyclase"/>
    <property type="match status" value="1"/>
</dbReference>
<keyword evidence="2" id="KW-0472">Membrane</keyword>
<dbReference type="InterPro" id="IPR050697">
    <property type="entry name" value="Adenylyl/Guanylyl_Cyclase_3/4"/>
</dbReference>
<dbReference type="InterPro" id="IPR001054">
    <property type="entry name" value="A/G_cyclase"/>
</dbReference>
<keyword evidence="2" id="KW-1133">Transmembrane helix</keyword>
<feature type="domain" description="Guanylate cyclase" evidence="3">
    <location>
        <begin position="13"/>
        <end position="127"/>
    </location>
</feature>
<gene>
    <name evidence="4" type="ORF">JQ619_04180</name>
</gene>
<comment type="caution">
    <text evidence="4">The sequence shown here is derived from an EMBL/GenBank/DDBJ whole genome shotgun (WGS) entry which is preliminary data.</text>
</comment>
<evidence type="ECO:0000256" key="2">
    <source>
        <dbReference type="SAM" id="Phobius"/>
    </source>
</evidence>
<feature type="transmembrane region" description="Helical" evidence="2">
    <location>
        <begin position="195"/>
        <end position="217"/>
    </location>
</feature>
<reference evidence="5" key="1">
    <citation type="journal article" date="2021" name="ISME J.">
        <title>Evolutionary origin and ecological implication of a unique nif island in free-living Bradyrhizobium lineages.</title>
        <authorList>
            <person name="Tao J."/>
        </authorList>
    </citation>
    <scope>NUCLEOTIDE SEQUENCE [LARGE SCALE GENOMIC DNA]</scope>
    <source>
        <strain evidence="5">SZCCT0094</strain>
    </source>
</reference>
<feature type="region of interest" description="Disordered" evidence="1">
    <location>
        <begin position="241"/>
        <end position="275"/>
    </location>
</feature>
<dbReference type="PANTHER" id="PTHR43081">
    <property type="entry name" value="ADENYLATE CYCLASE, TERMINAL-DIFFERENTIATION SPECIFIC-RELATED"/>
    <property type="match status" value="1"/>
</dbReference>
<dbReference type="SMART" id="SM00044">
    <property type="entry name" value="CYCc"/>
    <property type="match status" value="1"/>
</dbReference>
<name>A0ABS5G2N1_9BRAD</name>
<dbReference type="InterPro" id="IPR029787">
    <property type="entry name" value="Nucleotide_cyclase"/>
</dbReference>
<dbReference type="EMBL" id="JAFCLK010000003">
    <property type="protein sequence ID" value="MBR1134956.1"/>
    <property type="molecule type" value="Genomic_DNA"/>
</dbReference>
<keyword evidence="2" id="KW-0812">Transmembrane</keyword>
<evidence type="ECO:0000259" key="3">
    <source>
        <dbReference type="PROSITE" id="PS50125"/>
    </source>
</evidence>
<dbReference type="CDD" id="cd07302">
    <property type="entry name" value="CHD"/>
    <property type="match status" value="1"/>
</dbReference>
<evidence type="ECO:0000313" key="4">
    <source>
        <dbReference type="EMBL" id="MBR1134956.1"/>
    </source>
</evidence>
<organism evidence="4 5">
    <name type="scientific">Bradyrhizobium denitrificans</name>
    <dbReference type="NCBI Taxonomy" id="2734912"/>
    <lineage>
        <taxon>Bacteria</taxon>
        <taxon>Pseudomonadati</taxon>
        <taxon>Pseudomonadota</taxon>
        <taxon>Alphaproteobacteria</taxon>
        <taxon>Hyphomicrobiales</taxon>
        <taxon>Nitrobacteraceae</taxon>
        <taxon>Bradyrhizobium</taxon>
    </lineage>
</organism>
<protein>
    <submittedName>
        <fullName evidence="4">Adenylate/guanylate cyclase domain-containing protein</fullName>
    </submittedName>
</protein>
<dbReference type="PROSITE" id="PS50125">
    <property type="entry name" value="GUANYLATE_CYCLASE_2"/>
    <property type="match status" value="1"/>
</dbReference>
<dbReference type="Pfam" id="PF00211">
    <property type="entry name" value="Guanylate_cyc"/>
    <property type="match status" value="1"/>
</dbReference>